<dbReference type="PATRIC" id="fig|1618422.5.peg.297"/>
<comment type="caution">
    <text evidence="9">Lacks conserved residue(s) required for the propagation of feature annotation.</text>
</comment>
<dbReference type="Proteomes" id="UP000034235">
    <property type="component" value="Unassembled WGS sequence"/>
</dbReference>
<evidence type="ECO:0000313" key="11">
    <source>
        <dbReference type="EMBL" id="KKQ67365.1"/>
    </source>
</evidence>
<name>A0A0G0JW73_9BACT</name>
<dbReference type="Gene3D" id="3.30.930.10">
    <property type="entry name" value="Bira Bifunctional Protein, Domain 2"/>
    <property type="match status" value="1"/>
</dbReference>
<dbReference type="InterPro" id="IPR004364">
    <property type="entry name" value="Aa-tRNA-synt_II"/>
</dbReference>
<reference evidence="11 12" key="1">
    <citation type="journal article" date="2015" name="Nature">
        <title>rRNA introns, odd ribosomes, and small enigmatic genomes across a large radiation of phyla.</title>
        <authorList>
            <person name="Brown C.T."/>
            <person name="Hug L.A."/>
            <person name="Thomas B.C."/>
            <person name="Sharon I."/>
            <person name="Castelle C.J."/>
            <person name="Singh A."/>
            <person name="Wilkins M.J."/>
            <person name="Williams K.H."/>
            <person name="Banfield J.F."/>
        </authorList>
    </citation>
    <scope>NUCLEOTIDE SEQUENCE [LARGE SCALE GENOMIC DNA]</scope>
</reference>
<dbReference type="Gene3D" id="2.40.50.140">
    <property type="entry name" value="Nucleic acid-binding proteins"/>
    <property type="match status" value="1"/>
</dbReference>
<evidence type="ECO:0000256" key="2">
    <source>
        <dbReference type="ARBA" id="ARBA00005312"/>
    </source>
</evidence>
<dbReference type="GO" id="GO:0005524">
    <property type="term" value="F:ATP binding"/>
    <property type="evidence" value="ECO:0007669"/>
    <property type="project" value="UniProtKB-UniRule"/>
</dbReference>
<dbReference type="GO" id="GO:0017101">
    <property type="term" value="C:aminoacyl-tRNA synthetase multienzyme complex"/>
    <property type="evidence" value="ECO:0007669"/>
    <property type="project" value="TreeGrafter"/>
</dbReference>
<accession>A0A0G0JW73</accession>
<feature type="binding site" evidence="9">
    <location>
        <position position="167"/>
    </location>
    <ligand>
        <name>L-aspartate</name>
        <dbReference type="ChEBI" id="CHEBI:29991"/>
    </ligand>
</feature>
<feature type="region of interest" description="Aspartate" evidence="9">
    <location>
        <begin position="189"/>
        <end position="192"/>
    </location>
</feature>
<dbReference type="SUPFAM" id="SSF55681">
    <property type="entry name" value="Class II aaRS and biotin synthetases"/>
    <property type="match status" value="1"/>
</dbReference>
<feature type="binding site" evidence="9">
    <location>
        <begin position="406"/>
        <end position="409"/>
    </location>
    <ligand>
        <name>ATP</name>
        <dbReference type="ChEBI" id="CHEBI:30616"/>
    </ligand>
</feature>
<dbReference type="GO" id="GO:0005829">
    <property type="term" value="C:cytosol"/>
    <property type="evidence" value="ECO:0007669"/>
    <property type="project" value="TreeGrafter"/>
</dbReference>
<comment type="subcellular location">
    <subcellularLocation>
        <location evidence="1 9">Cytoplasm</location>
    </subcellularLocation>
</comment>
<dbReference type="PANTHER" id="PTHR43450:SF1">
    <property type="entry name" value="ASPARTATE--TRNA LIGASE, CYTOPLASMIC"/>
    <property type="match status" value="1"/>
</dbReference>
<dbReference type="PRINTS" id="PR01042">
    <property type="entry name" value="TRNASYNTHASP"/>
</dbReference>
<dbReference type="Pfam" id="PF01336">
    <property type="entry name" value="tRNA_anti-codon"/>
    <property type="match status" value="1"/>
</dbReference>
<protein>
    <recommendedName>
        <fullName evidence="9">Aspartate--tRNA ligase</fullName>
        <ecNumber evidence="9">6.1.1.12</ecNumber>
    </recommendedName>
    <alternativeName>
        <fullName evidence="9">Aspartyl-tRNA synthetase</fullName>
        <shortName evidence="9">AspRS</shortName>
    </alternativeName>
</protein>
<dbReference type="InterPro" id="IPR012340">
    <property type="entry name" value="NA-bd_OB-fold"/>
</dbReference>
<dbReference type="EMBL" id="LBUP01000001">
    <property type="protein sequence ID" value="KKQ67365.1"/>
    <property type="molecule type" value="Genomic_DNA"/>
</dbReference>
<comment type="catalytic activity">
    <reaction evidence="9">
        <text>tRNA(Asp) + L-aspartate + ATP = L-aspartyl-tRNA(Asp) + AMP + diphosphate</text>
        <dbReference type="Rhea" id="RHEA:19649"/>
        <dbReference type="Rhea" id="RHEA-COMP:9660"/>
        <dbReference type="Rhea" id="RHEA-COMP:9678"/>
        <dbReference type="ChEBI" id="CHEBI:29991"/>
        <dbReference type="ChEBI" id="CHEBI:30616"/>
        <dbReference type="ChEBI" id="CHEBI:33019"/>
        <dbReference type="ChEBI" id="CHEBI:78442"/>
        <dbReference type="ChEBI" id="CHEBI:78516"/>
        <dbReference type="ChEBI" id="CHEBI:456215"/>
        <dbReference type="EC" id="6.1.1.12"/>
    </reaction>
</comment>
<keyword evidence="7 9" id="KW-0648">Protein biosynthesis</keyword>
<dbReference type="InterPro" id="IPR004523">
    <property type="entry name" value="Asp-tRNA_synthase_2"/>
</dbReference>
<evidence type="ECO:0000313" key="12">
    <source>
        <dbReference type="Proteomes" id="UP000034235"/>
    </source>
</evidence>
<evidence type="ECO:0000256" key="6">
    <source>
        <dbReference type="ARBA" id="ARBA00022840"/>
    </source>
</evidence>
<proteinExistence type="inferred from homology"/>
<evidence type="ECO:0000256" key="5">
    <source>
        <dbReference type="ARBA" id="ARBA00022741"/>
    </source>
</evidence>
<dbReference type="PANTHER" id="PTHR43450">
    <property type="entry name" value="ASPARTYL-TRNA SYNTHETASE"/>
    <property type="match status" value="1"/>
</dbReference>
<comment type="caution">
    <text evidence="11">The sequence shown here is derived from an EMBL/GenBank/DDBJ whole genome shotgun (WGS) entry which is preliminary data.</text>
</comment>
<dbReference type="GO" id="GO:0003723">
    <property type="term" value="F:RNA binding"/>
    <property type="evidence" value="ECO:0007669"/>
    <property type="project" value="TreeGrafter"/>
</dbReference>
<evidence type="ECO:0000256" key="9">
    <source>
        <dbReference type="HAMAP-Rule" id="MF_02075"/>
    </source>
</evidence>
<dbReference type="Pfam" id="PF00152">
    <property type="entry name" value="tRNA-synt_2"/>
    <property type="match status" value="1"/>
</dbReference>
<dbReference type="GO" id="GO:0004815">
    <property type="term" value="F:aspartate-tRNA ligase activity"/>
    <property type="evidence" value="ECO:0007669"/>
    <property type="project" value="UniProtKB-UniRule"/>
</dbReference>
<evidence type="ECO:0000256" key="1">
    <source>
        <dbReference type="ARBA" id="ARBA00004496"/>
    </source>
</evidence>
<dbReference type="GO" id="GO:0006422">
    <property type="term" value="P:aspartyl-tRNA aminoacylation"/>
    <property type="evidence" value="ECO:0007669"/>
    <property type="project" value="UniProtKB-UniRule"/>
</dbReference>
<dbReference type="EC" id="6.1.1.12" evidence="9"/>
<gene>
    <name evidence="9" type="primary">aspS</name>
    <name evidence="11" type="ORF">US86_C0001G0292</name>
</gene>
<keyword evidence="6 9" id="KW-0067">ATP-binding</keyword>
<sequence length="444" mass="50704">MNRTLILETNNKIGEKVKVCGWVQSIRSHGKIAFLDVADRSAVLQAVGTGEQVSALSIQDVVCIEGTVSSRPEKLINSNLPTGKVELQAESVEILSKSAELPFDMGGKDLDLQLPTLLDYRALTLRHPKVKAIFKVQEVVIDAFRQALQKKDFTEFQAPVIIPQTAEGGSEVFEVKYFDYKAFLAQSPQFYKQIMVGVFERVFTVNKTLRAEPSVTTRHLTEVTTLDAEFGFIKDWIELMDMAEYVIKFIFDQVEKECEEILNMYGTVVPKISNSIPRLKLREAQEIIFQRTGRDNRNEPDLEPEDEREIYKWAKEEKGSELIFITHYPVSKRPFYTYEDPNDPGYTLSFDLIGRGTEWLTGGQRIHELETLVQKAKERSIDLHKSELYIQAFKYGMPPEGGFSFGSERIVMHILGLSNIREASLFPRDMERVDVRLSTLKQSN</sequence>
<keyword evidence="4 9" id="KW-0436">Ligase</keyword>
<feature type="binding site" evidence="9">
    <location>
        <begin position="218"/>
        <end position="220"/>
    </location>
    <ligand>
        <name>ATP</name>
        <dbReference type="ChEBI" id="CHEBI:30616"/>
    </ligand>
</feature>
<dbReference type="SUPFAM" id="SSF50249">
    <property type="entry name" value="Nucleic acid-binding proteins"/>
    <property type="match status" value="1"/>
</dbReference>
<comment type="subunit">
    <text evidence="9">Homodimer.</text>
</comment>
<dbReference type="InterPro" id="IPR004365">
    <property type="entry name" value="NA-bd_OB_tRNA"/>
</dbReference>
<evidence type="ECO:0000256" key="7">
    <source>
        <dbReference type="ARBA" id="ARBA00022917"/>
    </source>
</evidence>
<dbReference type="InterPro" id="IPR006195">
    <property type="entry name" value="aa-tRNA-synth_II"/>
</dbReference>
<comment type="function">
    <text evidence="9">Catalyzes the attachment of L-aspartate to tRNA(Asp) in a two-step reaction: L-aspartate is first activated by ATP to form Asp-AMP and then transferred to the acceptor end of tRNA(Asp).</text>
</comment>
<dbReference type="AlphaFoldDB" id="A0A0G0JW73"/>
<dbReference type="PROSITE" id="PS50862">
    <property type="entry name" value="AA_TRNA_LIGASE_II"/>
    <property type="match status" value="1"/>
</dbReference>
<dbReference type="InterPro" id="IPR002312">
    <property type="entry name" value="Asp/Asn-tRNA-synth_IIb"/>
</dbReference>
<evidence type="ECO:0000256" key="8">
    <source>
        <dbReference type="ARBA" id="ARBA00023146"/>
    </source>
</evidence>
<feature type="binding site" evidence="9">
    <location>
        <position position="210"/>
    </location>
    <ligand>
        <name>L-aspartate</name>
        <dbReference type="ChEBI" id="CHEBI:29991"/>
    </ligand>
</feature>
<keyword evidence="5 9" id="KW-0547">Nucleotide-binding</keyword>
<evidence type="ECO:0000259" key="10">
    <source>
        <dbReference type="PROSITE" id="PS50862"/>
    </source>
</evidence>
<dbReference type="HAMAP" id="MF_02075">
    <property type="entry name" value="Asp_tRNA_synth_type2"/>
    <property type="match status" value="1"/>
</dbReference>
<evidence type="ECO:0000256" key="3">
    <source>
        <dbReference type="ARBA" id="ARBA00022490"/>
    </source>
</evidence>
<feature type="binding site" evidence="9">
    <location>
        <position position="361"/>
    </location>
    <ligand>
        <name>L-aspartate</name>
        <dbReference type="ChEBI" id="CHEBI:29991"/>
    </ligand>
</feature>
<feature type="binding site" evidence="9">
    <location>
        <position position="365"/>
    </location>
    <ligand>
        <name>L-aspartate</name>
        <dbReference type="ChEBI" id="CHEBI:29991"/>
    </ligand>
</feature>
<comment type="similarity">
    <text evidence="2 9">Belongs to the class-II aminoacyl-tRNA synthetase family. Type 2 subfamily.</text>
</comment>
<feature type="domain" description="Aminoacyl-transfer RNA synthetases class-II family profile" evidence="10">
    <location>
        <begin position="134"/>
        <end position="427"/>
    </location>
</feature>
<evidence type="ECO:0000256" key="4">
    <source>
        <dbReference type="ARBA" id="ARBA00022598"/>
    </source>
</evidence>
<dbReference type="NCBIfam" id="NF003483">
    <property type="entry name" value="PRK05159.1"/>
    <property type="match status" value="1"/>
</dbReference>
<dbReference type="InterPro" id="IPR045864">
    <property type="entry name" value="aa-tRNA-synth_II/BPL/LPL"/>
</dbReference>
<keyword evidence="8 9" id="KW-0030">Aminoacyl-tRNA synthetase</keyword>
<feature type="binding site" evidence="9">
    <location>
        <position position="358"/>
    </location>
    <ligand>
        <name>ATP</name>
        <dbReference type="ChEBI" id="CHEBI:30616"/>
    </ligand>
</feature>
<organism evidence="11 12">
    <name type="scientific">Candidatus Daviesbacteria bacterium GW2011_GWA2_38_24</name>
    <dbReference type="NCBI Taxonomy" id="1618422"/>
    <lineage>
        <taxon>Bacteria</taxon>
        <taxon>Candidatus Daviesiibacteriota</taxon>
    </lineage>
</organism>
<keyword evidence="3 9" id="KW-0963">Cytoplasm</keyword>
<feature type="binding site" evidence="9">
    <location>
        <begin position="210"/>
        <end position="212"/>
    </location>
    <ligand>
        <name>ATP</name>
        <dbReference type="ChEBI" id="CHEBI:30616"/>
    </ligand>
</feature>